<keyword evidence="3" id="KW-1185">Reference proteome</keyword>
<dbReference type="RefSeq" id="WP_169326093.1">
    <property type="nucleotide sequence ID" value="NZ_JABCJJ010000067.1"/>
</dbReference>
<accession>A0A7Y0QJA4</accession>
<evidence type="ECO:0000256" key="1">
    <source>
        <dbReference type="SAM" id="MobiDB-lite"/>
    </source>
</evidence>
<feature type="compositionally biased region" description="Polar residues" evidence="1">
    <location>
        <begin position="41"/>
        <end position="66"/>
    </location>
</feature>
<evidence type="ECO:0000313" key="3">
    <source>
        <dbReference type="Proteomes" id="UP000562124"/>
    </source>
</evidence>
<protein>
    <submittedName>
        <fullName evidence="2">Uncharacterized protein</fullName>
    </submittedName>
</protein>
<dbReference type="EMBL" id="JABCJJ010000067">
    <property type="protein sequence ID" value="NMR21734.1"/>
    <property type="molecule type" value="Genomic_DNA"/>
</dbReference>
<gene>
    <name evidence="2" type="ORF">HIR71_16225</name>
</gene>
<proteinExistence type="predicted"/>
<dbReference type="Proteomes" id="UP000562124">
    <property type="component" value="Unassembled WGS sequence"/>
</dbReference>
<organism evidence="2 3">
    <name type="scientific">Cellulomonas fimi</name>
    <dbReference type="NCBI Taxonomy" id="1708"/>
    <lineage>
        <taxon>Bacteria</taxon>
        <taxon>Bacillati</taxon>
        <taxon>Actinomycetota</taxon>
        <taxon>Actinomycetes</taxon>
        <taxon>Micrococcales</taxon>
        <taxon>Cellulomonadaceae</taxon>
        <taxon>Cellulomonas</taxon>
    </lineage>
</organism>
<evidence type="ECO:0000313" key="2">
    <source>
        <dbReference type="EMBL" id="NMR21734.1"/>
    </source>
</evidence>
<name>A0A7Y0QJA4_CELFI</name>
<sequence length="218" mass="23122">MDVKQVLADAWEAVEGSGVPEGLHAVAFEQAVRLIARPEASSAQGSTPGSTEASPSAPSRGATNPSKGVPVRKPGNGIAPSDDASLIHDEDAFFETFASESHVDAETLRRVYYVKDGRIRIGLTKRALGKTEADSNRTVATLLAGVRWYVNGDPALKIGEVRDAAGVIGYQVSRNLSKHLEGVSGTQAVGSGNDKAIRVQRGRFDEPFQQLIDRLTAA</sequence>
<comment type="caution">
    <text evidence="2">The sequence shown here is derived from an EMBL/GenBank/DDBJ whole genome shotgun (WGS) entry which is preliminary data.</text>
</comment>
<reference evidence="2 3" key="1">
    <citation type="submission" date="2020-04" db="EMBL/GenBank/DDBJ databases">
        <title>Sequencing and Assembly of C. fimi.</title>
        <authorList>
            <person name="Ramsey A.R."/>
        </authorList>
    </citation>
    <scope>NUCLEOTIDE SEQUENCE [LARGE SCALE GENOMIC DNA]</scope>
    <source>
        <strain evidence="2 3">SB</strain>
    </source>
</reference>
<feature type="region of interest" description="Disordered" evidence="1">
    <location>
        <begin position="39"/>
        <end position="82"/>
    </location>
</feature>
<dbReference type="AlphaFoldDB" id="A0A7Y0QJA4"/>